<dbReference type="PROSITE" id="PS50005">
    <property type="entry name" value="TPR"/>
    <property type="match status" value="1"/>
</dbReference>
<dbReference type="PROSITE" id="PS50293">
    <property type="entry name" value="TPR_REGION"/>
    <property type="match status" value="1"/>
</dbReference>
<protein>
    <submittedName>
        <fullName evidence="3">CubicO group peptidase, beta-lactamase class C family</fullName>
    </submittedName>
</protein>
<dbReference type="InterPro" id="IPR050789">
    <property type="entry name" value="Diverse_Enzym_Activities"/>
</dbReference>
<dbReference type="Proteomes" id="UP000199306">
    <property type="component" value="Unassembled WGS sequence"/>
</dbReference>
<sequence length="500" mass="56232">MSRHCNQLKPQQPRTISIMTLKLKILLLFFISGSNLFAQNKVSEVDAIVQREMKERRIPGLQIAIVQHGKIILNKSYGIANIQDSVPVSNKSIFSINSCTKVFTGVAIMQLVEEGKIELSAPVSRYIDDLPVSWQPVTIKQLLTHISGLPDILKVFDNTTYGLGALGSEAKAWEKTKTLPMDFKTGEQFSYNQTNYCLLGMVIDKLSGMPFTEFFTERQFKVVGMPHTLFGDSRDVIPHFAPTYFYRKNLDGQKLNEEKLINNYAEFPPFRRAAAGINCTAEDMANWVIALQDGKLLKTKAALNTMWTAGSYNNGKPTQWALGWGVAKFRPRHKAIGMTGGGRSAFLVYPDDDLAVVVLTNLGGGTPEDFIEEIAGCYNPEIAAADPITFLRINLQKQGYEKAIELVNAEKKKNPGFQPDENELNDWAYRIMSKGKYKEAQELFKLNASLYPESWNVYDSYGEVLLKNNQKEEAVKMYKKSIELNPQNENGKKVLAQILK</sequence>
<dbReference type="Gene3D" id="1.25.40.10">
    <property type="entry name" value="Tetratricopeptide repeat domain"/>
    <property type="match status" value="1"/>
</dbReference>
<reference evidence="3 4" key="1">
    <citation type="submission" date="2016-10" db="EMBL/GenBank/DDBJ databases">
        <authorList>
            <person name="de Groot N.N."/>
        </authorList>
    </citation>
    <scope>NUCLEOTIDE SEQUENCE [LARGE SCALE GENOMIC DNA]</scope>
    <source>
        <strain evidence="4">E92,LMG 26720,CCM 7988</strain>
    </source>
</reference>
<dbReference type="PANTHER" id="PTHR43283">
    <property type="entry name" value="BETA-LACTAMASE-RELATED"/>
    <property type="match status" value="1"/>
</dbReference>
<dbReference type="SUPFAM" id="SSF56601">
    <property type="entry name" value="beta-lactamase/transpeptidase-like"/>
    <property type="match status" value="1"/>
</dbReference>
<evidence type="ECO:0000259" key="2">
    <source>
        <dbReference type="Pfam" id="PF00144"/>
    </source>
</evidence>
<dbReference type="Gene3D" id="3.40.710.10">
    <property type="entry name" value="DD-peptidase/beta-lactamase superfamily"/>
    <property type="match status" value="1"/>
</dbReference>
<organism evidence="3 4">
    <name type="scientific">Pseudarcicella hirudinis</name>
    <dbReference type="NCBI Taxonomy" id="1079859"/>
    <lineage>
        <taxon>Bacteria</taxon>
        <taxon>Pseudomonadati</taxon>
        <taxon>Bacteroidota</taxon>
        <taxon>Cytophagia</taxon>
        <taxon>Cytophagales</taxon>
        <taxon>Flectobacillaceae</taxon>
        <taxon>Pseudarcicella</taxon>
    </lineage>
</organism>
<feature type="repeat" description="TPR" evidence="1">
    <location>
        <begin position="455"/>
        <end position="488"/>
    </location>
</feature>
<dbReference type="STRING" id="1079859.SAMN04515674_101118"/>
<evidence type="ECO:0000313" key="4">
    <source>
        <dbReference type="Proteomes" id="UP000199306"/>
    </source>
</evidence>
<dbReference type="EMBL" id="FOXH01000001">
    <property type="protein sequence ID" value="SFP04265.1"/>
    <property type="molecule type" value="Genomic_DNA"/>
</dbReference>
<gene>
    <name evidence="3" type="ORF">SAMN04515674_101118</name>
</gene>
<proteinExistence type="predicted"/>
<accession>A0A1I5M425</accession>
<dbReference type="Pfam" id="PF00144">
    <property type="entry name" value="Beta-lactamase"/>
    <property type="match status" value="1"/>
</dbReference>
<dbReference type="InterPro" id="IPR012338">
    <property type="entry name" value="Beta-lactam/transpept-like"/>
</dbReference>
<evidence type="ECO:0000313" key="3">
    <source>
        <dbReference type="EMBL" id="SFP04265.1"/>
    </source>
</evidence>
<keyword evidence="4" id="KW-1185">Reference proteome</keyword>
<evidence type="ECO:0000256" key="1">
    <source>
        <dbReference type="PROSITE-ProRule" id="PRU00339"/>
    </source>
</evidence>
<dbReference type="InterPro" id="IPR001466">
    <property type="entry name" value="Beta-lactam-related"/>
</dbReference>
<dbReference type="SUPFAM" id="SSF48452">
    <property type="entry name" value="TPR-like"/>
    <property type="match status" value="1"/>
</dbReference>
<keyword evidence="1" id="KW-0802">TPR repeat</keyword>
<dbReference type="AlphaFoldDB" id="A0A1I5M425"/>
<dbReference type="InterPro" id="IPR011990">
    <property type="entry name" value="TPR-like_helical_dom_sf"/>
</dbReference>
<name>A0A1I5M425_9BACT</name>
<feature type="domain" description="Beta-lactamase-related" evidence="2">
    <location>
        <begin position="45"/>
        <end position="369"/>
    </location>
</feature>
<dbReference type="PANTHER" id="PTHR43283:SF18">
    <property type="match status" value="1"/>
</dbReference>
<dbReference type="InterPro" id="IPR019734">
    <property type="entry name" value="TPR_rpt"/>
</dbReference>